<evidence type="ECO:0000256" key="5">
    <source>
        <dbReference type="SAM" id="Phobius"/>
    </source>
</evidence>
<evidence type="ECO:0000256" key="3">
    <source>
        <dbReference type="ARBA" id="ARBA00022989"/>
    </source>
</evidence>
<evidence type="ECO:0000256" key="2">
    <source>
        <dbReference type="ARBA" id="ARBA00022692"/>
    </source>
</evidence>
<comment type="caution">
    <text evidence="7">The sequence shown here is derived from an EMBL/GenBank/DDBJ whole genome shotgun (WGS) entry which is preliminary data.</text>
</comment>
<gene>
    <name evidence="7" type="ORF">DMP06_10720</name>
</gene>
<dbReference type="AlphaFoldDB" id="A0A3N0ARN4"/>
<keyword evidence="8" id="KW-1185">Reference proteome</keyword>
<dbReference type="PANTHER" id="PTHR43077:SF10">
    <property type="entry name" value="TRANSPORT PERMEASE PROTEIN"/>
    <property type="match status" value="1"/>
</dbReference>
<feature type="transmembrane region" description="Helical" evidence="5">
    <location>
        <begin position="330"/>
        <end position="349"/>
    </location>
</feature>
<dbReference type="InterPro" id="IPR013525">
    <property type="entry name" value="ABC2_TM"/>
</dbReference>
<accession>A0A3N0ARN4</accession>
<evidence type="ECO:0000256" key="1">
    <source>
        <dbReference type="ARBA" id="ARBA00004141"/>
    </source>
</evidence>
<dbReference type="RefSeq" id="WP_123209721.1">
    <property type="nucleotide sequence ID" value="NZ_JBHTHO010000030.1"/>
</dbReference>
<dbReference type="PANTHER" id="PTHR43077">
    <property type="entry name" value="TRANSPORT PERMEASE YVFS-RELATED"/>
    <property type="match status" value="1"/>
</dbReference>
<sequence length="359" mass="37590">MSIPRIIGKELASVKENIPFNLATVISPLLFLGAFAVMVSGGITIPVETQPAASKSAFLQATEEYRAPDGTPYLEVEAAPAEGVPDGRSADRYIVVDEPIVGEKGATGTIVHLVNDVNSNMTKNYANRLTGALVDYIDANRNVGTIEVVEQTRYEEDIPWDESFAVSALVFGAMLAGLLFGQLSMTSEWENATAKLLVLSPCPAMYIVAGKVVAAFLKALVAGVVLVGVVTLMYGRTLASASWLAASLCLIYVAFASLGLALGIAVRSAMTAFLVSLVASLCLWVAGGGFGDLSYFGQAAQVLGMVNPAAYALDAVRYAYFGGVASPTPLIVLAAGATLTVAAVCALYARWTRSERAVS</sequence>
<feature type="transmembrane region" description="Helical" evidence="5">
    <location>
        <begin position="269"/>
        <end position="287"/>
    </location>
</feature>
<evidence type="ECO:0000256" key="4">
    <source>
        <dbReference type="ARBA" id="ARBA00023136"/>
    </source>
</evidence>
<dbReference type="Proteomes" id="UP000269591">
    <property type="component" value="Unassembled WGS sequence"/>
</dbReference>
<evidence type="ECO:0000313" key="7">
    <source>
        <dbReference type="EMBL" id="RNL37551.1"/>
    </source>
</evidence>
<comment type="subcellular location">
    <subcellularLocation>
        <location evidence="1">Membrane</location>
        <topology evidence="1">Multi-pass membrane protein</topology>
    </subcellularLocation>
</comment>
<organism evidence="7 8">
    <name type="scientific">Slackia equolifaciens</name>
    <dbReference type="NCBI Taxonomy" id="498718"/>
    <lineage>
        <taxon>Bacteria</taxon>
        <taxon>Bacillati</taxon>
        <taxon>Actinomycetota</taxon>
        <taxon>Coriobacteriia</taxon>
        <taxon>Eggerthellales</taxon>
        <taxon>Eggerthellaceae</taxon>
        <taxon>Slackia</taxon>
    </lineage>
</organism>
<keyword evidence="4 5" id="KW-0472">Membrane</keyword>
<keyword evidence="3 5" id="KW-1133">Transmembrane helix</keyword>
<feature type="transmembrane region" description="Helical" evidence="5">
    <location>
        <begin position="20"/>
        <end position="45"/>
    </location>
</feature>
<evidence type="ECO:0000313" key="8">
    <source>
        <dbReference type="Proteomes" id="UP000269591"/>
    </source>
</evidence>
<dbReference type="InterPro" id="IPR051328">
    <property type="entry name" value="T7SS_ABC-Transporter"/>
</dbReference>
<dbReference type="GO" id="GO:0016020">
    <property type="term" value="C:membrane"/>
    <property type="evidence" value="ECO:0007669"/>
    <property type="project" value="UniProtKB-SubCell"/>
</dbReference>
<keyword evidence="2 5" id="KW-0812">Transmembrane</keyword>
<dbReference type="Pfam" id="PF12698">
    <property type="entry name" value="ABC2_membrane_3"/>
    <property type="match status" value="1"/>
</dbReference>
<protein>
    <recommendedName>
        <fullName evidence="6">ABC-2 type transporter transmembrane domain-containing protein</fullName>
    </recommendedName>
</protein>
<feature type="transmembrane region" description="Helical" evidence="5">
    <location>
        <begin position="164"/>
        <end position="183"/>
    </location>
</feature>
<evidence type="ECO:0000259" key="6">
    <source>
        <dbReference type="Pfam" id="PF12698"/>
    </source>
</evidence>
<name>A0A3N0ARN4_9ACTN</name>
<feature type="transmembrane region" description="Helical" evidence="5">
    <location>
        <begin position="204"/>
        <end position="234"/>
    </location>
</feature>
<dbReference type="OrthoDB" id="5242992at2"/>
<dbReference type="GO" id="GO:0140359">
    <property type="term" value="F:ABC-type transporter activity"/>
    <property type="evidence" value="ECO:0007669"/>
    <property type="project" value="InterPro"/>
</dbReference>
<reference evidence="8" key="1">
    <citation type="submission" date="2018-05" db="EMBL/GenBank/DDBJ databases">
        <title>Genome Sequencing of selected type strains of the family Eggerthellaceae.</title>
        <authorList>
            <person name="Danylec N."/>
            <person name="Stoll D.A."/>
            <person name="Doetsch A."/>
            <person name="Huch M."/>
        </authorList>
    </citation>
    <scope>NUCLEOTIDE SEQUENCE [LARGE SCALE GENOMIC DNA]</scope>
    <source>
        <strain evidence="8">DSM 24851</strain>
    </source>
</reference>
<proteinExistence type="predicted"/>
<feature type="transmembrane region" description="Helical" evidence="5">
    <location>
        <begin position="240"/>
        <end position="262"/>
    </location>
</feature>
<dbReference type="EMBL" id="QIBX01000026">
    <property type="protein sequence ID" value="RNL37551.1"/>
    <property type="molecule type" value="Genomic_DNA"/>
</dbReference>
<feature type="domain" description="ABC-2 type transporter transmembrane" evidence="6">
    <location>
        <begin position="23"/>
        <end position="343"/>
    </location>
</feature>